<feature type="transmembrane region" description="Helical" evidence="1">
    <location>
        <begin position="63"/>
        <end position="87"/>
    </location>
</feature>
<feature type="transmembrane region" description="Helical" evidence="1">
    <location>
        <begin position="107"/>
        <end position="128"/>
    </location>
</feature>
<dbReference type="AlphaFoldDB" id="A0A923LI49"/>
<feature type="transmembrane region" description="Helical" evidence="1">
    <location>
        <begin position="33"/>
        <end position="51"/>
    </location>
</feature>
<evidence type="ECO:0000313" key="2">
    <source>
        <dbReference type="EMBL" id="MBC5689096.1"/>
    </source>
</evidence>
<comment type="caution">
    <text evidence="2">The sequence shown here is derived from an EMBL/GenBank/DDBJ whole genome shotgun (WGS) entry which is preliminary data.</text>
</comment>
<dbReference type="Proteomes" id="UP000652477">
    <property type="component" value="Unassembled WGS sequence"/>
</dbReference>
<evidence type="ECO:0000313" key="3">
    <source>
        <dbReference type="Proteomes" id="UP000652477"/>
    </source>
</evidence>
<accession>A0A923LI49</accession>
<keyword evidence="1" id="KW-0472">Membrane</keyword>
<proteinExistence type="predicted"/>
<gene>
    <name evidence="2" type="ORF">H8S37_09175</name>
</gene>
<dbReference type="RefSeq" id="WP_186875665.1">
    <property type="nucleotide sequence ID" value="NZ_JACOPF010000001.1"/>
</dbReference>
<protein>
    <submittedName>
        <fullName evidence="2">Uncharacterized protein</fullName>
    </submittedName>
</protein>
<feature type="transmembrane region" description="Helical" evidence="1">
    <location>
        <begin position="140"/>
        <end position="156"/>
    </location>
</feature>
<reference evidence="2" key="1">
    <citation type="submission" date="2020-08" db="EMBL/GenBank/DDBJ databases">
        <title>Genome public.</title>
        <authorList>
            <person name="Liu C."/>
            <person name="Sun Q."/>
        </authorList>
    </citation>
    <scope>NUCLEOTIDE SEQUENCE</scope>
    <source>
        <strain evidence="2">NSJ-55</strain>
    </source>
</reference>
<keyword evidence="1" id="KW-0812">Transmembrane</keyword>
<dbReference type="EMBL" id="JACOPF010000001">
    <property type="protein sequence ID" value="MBC5689096.1"/>
    <property type="molecule type" value="Genomic_DNA"/>
</dbReference>
<organism evidence="2 3">
    <name type="scientific">Mediterraneibacter hominis</name>
    <dbReference type="NCBI Taxonomy" id="2763054"/>
    <lineage>
        <taxon>Bacteria</taxon>
        <taxon>Bacillati</taxon>
        <taxon>Bacillota</taxon>
        <taxon>Clostridia</taxon>
        <taxon>Lachnospirales</taxon>
        <taxon>Lachnospiraceae</taxon>
        <taxon>Mediterraneibacter</taxon>
    </lineage>
</organism>
<sequence>MHVKAKSMAFGGLLLALSVVCMALGSVIETNTLFLLAAASYFVGIVIREYGIKMGAAFYLADVLLGFLVAPNKFYVISFAAMGFYILAVEFAWGVLEKRPQIGKRHILFWIIKYIIFNIMYIPLVLIFQEILFSRKLPEMMLLIVVAAGQLGIWIYDRAYEYAQGHIWNKMRGRLLR</sequence>
<evidence type="ECO:0000256" key="1">
    <source>
        <dbReference type="SAM" id="Phobius"/>
    </source>
</evidence>
<name>A0A923LI49_9FIRM</name>
<keyword evidence="1" id="KW-1133">Transmembrane helix</keyword>
<keyword evidence="3" id="KW-1185">Reference proteome</keyword>